<organism evidence="9 10">
    <name type="scientific">Alcanivorax dieselolei (strain DSM 16502 / CGMCC 1.3690 / MCCC 1A00001 / B-5)</name>
    <name type="common">Alloalcanivorax dieselolei</name>
    <dbReference type="NCBI Taxonomy" id="930169"/>
    <lineage>
        <taxon>Bacteria</taxon>
        <taxon>Pseudomonadati</taxon>
        <taxon>Pseudomonadota</taxon>
        <taxon>Gammaproteobacteria</taxon>
        <taxon>Oceanospirillales</taxon>
        <taxon>Alcanivoracaceae</taxon>
        <taxon>Alloalcanivorax</taxon>
    </lineage>
</organism>
<evidence type="ECO:0000256" key="7">
    <source>
        <dbReference type="SAM" id="MobiDB-lite"/>
    </source>
</evidence>
<feature type="compositionally biased region" description="Basic and acidic residues" evidence="7">
    <location>
        <begin position="254"/>
        <end position="272"/>
    </location>
</feature>
<dbReference type="PIRSF" id="PIRSF015855">
    <property type="entry name" value="TypeIII_Mtase_mKpnI"/>
    <property type="match status" value="1"/>
</dbReference>
<keyword evidence="10" id="KW-1185">Reference proteome</keyword>
<dbReference type="PATRIC" id="fig|930169.3.peg.456"/>
<evidence type="ECO:0000256" key="6">
    <source>
        <dbReference type="ARBA" id="ARBA00047942"/>
    </source>
</evidence>
<keyword evidence="5" id="KW-0949">S-adenosyl-L-methionine</keyword>
<evidence type="ECO:0000259" key="8">
    <source>
        <dbReference type="Pfam" id="PF01555"/>
    </source>
</evidence>
<dbReference type="GO" id="GO:0032259">
    <property type="term" value="P:methylation"/>
    <property type="evidence" value="ECO:0007669"/>
    <property type="project" value="UniProtKB-KW"/>
</dbReference>
<dbReference type="Proteomes" id="UP000006286">
    <property type="component" value="Chromosome"/>
</dbReference>
<evidence type="ECO:0000256" key="3">
    <source>
        <dbReference type="ARBA" id="ARBA00022603"/>
    </source>
</evidence>
<dbReference type="GO" id="GO:0003677">
    <property type="term" value="F:DNA binding"/>
    <property type="evidence" value="ECO:0007669"/>
    <property type="project" value="InterPro"/>
</dbReference>
<dbReference type="KEGG" id="adi:B5T_00472"/>
<dbReference type="GO" id="GO:0008170">
    <property type="term" value="F:N-methyltransferase activity"/>
    <property type="evidence" value="ECO:0007669"/>
    <property type="project" value="InterPro"/>
</dbReference>
<comment type="catalytic activity">
    <reaction evidence="6">
        <text>a 2'-deoxyadenosine in DNA + S-adenosyl-L-methionine = an N(6)-methyl-2'-deoxyadenosine in DNA + S-adenosyl-L-homocysteine + H(+)</text>
        <dbReference type="Rhea" id="RHEA:15197"/>
        <dbReference type="Rhea" id="RHEA-COMP:12418"/>
        <dbReference type="Rhea" id="RHEA-COMP:12419"/>
        <dbReference type="ChEBI" id="CHEBI:15378"/>
        <dbReference type="ChEBI" id="CHEBI:57856"/>
        <dbReference type="ChEBI" id="CHEBI:59789"/>
        <dbReference type="ChEBI" id="CHEBI:90615"/>
        <dbReference type="ChEBI" id="CHEBI:90616"/>
        <dbReference type="EC" id="2.1.1.72"/>
    </reaction>
</comment>
<keyword evidence="4 9" id="KW-0808">Transferase</keyword>
<dbReference type="GO" id="GO:0009007">
    <property type="term" value="F:site-specific DNA-methyltransferase (adenine-specific) activity"/>
    <property type="evidence" value="ECO:0007669"/>
    <property type="project" value="UniProtKB-EC"/>
</dbReference>
<dbReference type="REBASE" id="54418">
    <property type="entry name" value="M.AdiB5ORF472P"/>
</dbReference>
<evidence type="ECO:0000313" key="9">
    <source>
        <dbReference type="EMBL" id="AFT68757.1"/>
    </source>
</evidence>
<feature type="region of interest" description="Disordered" evidence="7">
    <location>
        <begin position="254"/>
        <end position="274"/>
    </location>
</feature>
<comment type="similarity">
    <text evidence="1">Belongs to the N(4)/N(6)-methyltransferase family.</text>
</comment>
<evidence type="ECO:0000256" key="1">
    <source>
        <dbReference type="ARBA" id="ARBA00006594"/>
    </source>
</evidence>
<dbReference type="eggNOG" id="COG2189">
    <property type="taxonomic scope" value="Bacteria"/>
</dbReference>
<dbReference type="AlphaFoldDB" id="K0CAT6"/>
<dbReference type="STRING" id="930169.B5T_00472"/>
<dbReference type="PRINTS" id="PR00506">
    <property type="entry name" value="D21N6MTFRASE"/>
</dbReference>
<name>K0CAT6_ALCDB</name>
<dbReference type="HOGENOM" id="CLU_020164_2_3_6"/>
<gene>
    <name evidence="9" type="ordered locus">B5T_00472</name>
</gene>
<evidence type="ECO:0000256" key="2">
    <source>
        <dbReference type="ARBA" id="ARBA00011900"/>
    </source>
</evidence>
<protein>
    <recommendedName>
        <fullName evidence="2">site-specific DNA-methyltransferase (adenine-specific)</fullName>
        <ecNumber evidence="2">2.1.1.72</ecNumber>
    </recommendedName>
</protein>
<dbReference type="OrthoDB" id="9816043at2"/>
<dbReference type="InterPro" id="IPR002295">
    <property type="entry name" value="N4/N6-MTase_EcoPI_Mod-like"/>
</dbReference>
<dbReference type="EMBL" id="CP003466">
    <property type="protein sequence ID" value="AFT68757.1"/>
    <property type="molecule type" value="Genomic_DNA"/>
</dbReference>
<dbReference type="InterPro" id="IPR002052">
    <property type="entry name" value="DNA_methylase_N6_adenine_CS"/>
</dbReference>
<sequence>MDMDGAAVLDFYYRPSNKNDFANSQTGFSLNDPRDNGGFGLYWPGKEAMLAELARVPAGRLERLGRPPLTSGAAPHRIIEGDNLAVLHHLQPELRGQVKMIYIDPPYNTGRGFLYPDNYRHSVAAYLALAGDTGENDDSGRLHARWLNMMYPRLLLARELLRDDGVLFVSIDDHEVHTLRMILDEIFGPDNFVATFPWQSRTSRQNDTDLSVQHEYVLAYARVRRRQQRRLTASNQDVWDRLPGFAVRPGPLIDERYSNPDDDPRGPWKLDPFDAPNRRPGLTYAITNPNTGETFWPPEGRCWRTGEDRFKELNGQGRILFGRRGRGRPQLKVFLREKAPFGEVPVTWLDGHRYGTARSGTQELQALFGGQAPFSYPKPTRLIRFLLEIATGPRDLVLDFFAGSGTTGQAVLELNRDQRSRRRFVLVQGSEPTGDARWPTIAELTRERVRRVLERDALVNQGFRALRWVPRGR</sequence>
<dbReference type="EC" id="2.1.1.72" evidence="2"/>
<dbReference type="PROSITE" id="PS00092">
    <property type="entry name" value="N6_MTASE"/>
    <property type="match status" value="1"/>
</dbReference>
<dbReference type="Gene3D" id="3.40.50.150">
    <property type="entry name" value="Vaccinia Virus protein VP39"/>
    <property type="match status" value="1"/>
</dbReference>
<dbReference type="SUPFAM" id="SSF53335">
    <property type="entry name" value="S-adenosyl-L-methionine-dependent methyltransferases"/>
    <property type="match status" value="1"/>
</dbReference>
<dbReference type="InterPro" id="IPR029063">
    <property type="entry name" value="SAM-dependent_MTases_sf"/>
</dbReference>
<keyword evidence="3 9" id="KW-0489">Methyltransferase</keyword>
<reference evidence="9 10" key="1">
    <citation type="journal article" date="2012" name="J. Bacteriol.">
        <title>Complete genome sequence of Alcanivorax dieselolei type strain B5.</title>
        <authorList>
            <person name="Lai Q."/>
            <person name="Li W."/>
            <person name="Shao Z."/>
        </authorList>
    </citation>
    <scope>NUCLEOTIDE SEQUENCE [LARGE SCALE GENOMIC DNA]</scope>
    <source>
        <strain evidence="10">DSM 16502 / CGMCC 1.3690 / B-5</strain>
    </source>
</reference>
<proteinExistence type="inferred from homology"/>
<dbReference type="InterPro" id="IPR002941">
    <property type="entry name" value="DNA_methylase_N4/N6"/>
</dbReference>
<evidence type="ECO:0000256" key="4">
    <source>
        <dbReference type="ARBA" id="ARBA00022679"/>
    </source>
</evidence>
<accession>K0CAT6</accession>
<feature type="domain" description="DNA methylase N-4/N-6" evidence="8">
    <location>
        <begin position="98"/>
        <end position="417"/>
    </location>
</feature>
<evidence type="ECO:0000256" key="5">
    <source>
        <dbReference type="ARBA" id="ARBA00022691"/>
    </source>
</evidence>
<dbReference type="Pfam" id="PF01555">
    <property type="entry name" value="N6_N4_Mtase"/>
    <property type="match status" value="1"/>
</dbReference>
<evidence type="ECO:0000313" key="10">
    <source>
        <dbReference type="Proteomes" id="UP000006286"/>
    </source>
</evidence>